<organism evidence="1 2">
    <name type="scientific">Brevibacillus brevis</name>
    <name type="common">Bacillus brevis</name>
    <dbReference type="NCBI Taxonomy" id="1393"/>
    <lineage>
        <taxon>Bacteria</taxon>
        <taxon>Bacillati</taxon>
        <taxon>Bacillota</taxon>
        <taxon>Bacilli</taxon>
        <taxon>Bacillales</taxon>
        <taxon>Paenibacillaceae</taxon>
        <taxon>Brevibacillus</taxon>
    </lineage>
</organism>
<protein>
    <submittedName>
        <fullName evidence="1">Uncharacterized protein</fullName>
    </submittedName>
</protein>
<accession>A0A517I0V8</accession>
<reference evidence="1 2" key="1">
    <citation type="submission" date="2019-07" db="EMBL/GenBank/DDBJ databases">
        <title>Characterization of Brevibacillus brevis HK544, as a potential biocontrol agent.</title>
        <authorList>
            <person name="Kim H."/>
        </authorList>
    </citation>
    <scope>NUCLEOTIDE SEQUENCE [LARGE SCALE GENOMIC DNA]</scope>
    <source>
        <strain evidence="1 2">HK544</strain>
    </source>
</reference>
<gene>
    <name evidence="1" type="ORF">FPS98_00240</name>
</gene>
<dbReference type="AlphaFoldDB" id="A0A517I0V8"/>
<proteinExistence type="predicted"/>
<dbReference type="RefSeq" id="WP_144612451.1">
    <property type="nucleotide sequence ID" value="NZ_CP042161.1"/>
</dbReference>
<dbReference type="EMBL" id="CP042161">
    <property type="protein sequence ID" value="QDS32537.1"/>
    <property type="molecule type" value="Genomic_DNA"/>
</dbReference>
<evidence type="ECO:0000313" key="1">
    <source>
        <dbReference type="EMBL" id="QDS32537.1"/>
    </source>
</evidence>
<sequence>MSHDTKNILRDMGRIPVPQYFNASRDEYQVVNGRKGATFVQLFGLAAKEPFSGAEDTNHVFTEPMYGFVIKNDGNTALTFTIHGFTFTVMADEVFEDYFEPFSQVKIVTTSSFRAYGRG</sequence>
<dbReference type="Proteomes" id="UP000317713">
    <property type="component" value="Chromosome"/>
</dbReference>
<name>A0A517I0V8_BREBE</name>
<evidence type="ECO:0000313" key="2">
    <source>
        <dbReference type="Proteomes" id="UP000317713"/>
    </source>
</evidence>